<evidence type="ECO:0000313" key="4">
    <source>
        <dbReference type="Proteomes" id="UP000494106"/>
    </source>
</evidence>
<accession>A0A8S0YRU4</accession>
<feature type="transmembrane region" description="Helical" evidence="1">
    <location>
        <begin position="49"/>
        <end position="68"/>
    </location>
</feature>
<evidence type="ECO:0000256" key="1">
    <source>
        <dbReference type="SAM" id="Phobius"/>
    </source>
</evidence>
<dbReference type="AlphaFoldDB" id="A0A8S0YRU4"/>
<reference evidence="3 4" key="1">
    <citation type="submission" date="2020-04" db="EMBL/GenBank/DDBJ databases">
        <authorList>
            <person name="Wallbank WR R."/>
            <person name="Pardo Diaz C."/>
            <person name="Kozak K."/>
            <person name="Martin S."/>
            <person name="Jiggins C."/>
            <person name="Moest M."/>
            <person name="Warren A I."/>
            <person name="Byers J.R.P. K."/>
            <person name="Montejo-Kovacevich G."/>
            <person name="Yen C E."/>
        </authorList>
    </citation>
    <scope>NUCLEOTIDE SEQUENCE [LARGE SCALE GENOMIC DNA]</scope>
</reference>
<keyword evidence="1" id="KW-1133">Transmembrane helix</keyword>
<dbReference type="PROSITE" id="PS51704">
    <property type="entry name" value="GP_PDE"/>
    <property type="match status" value="1"/>
</dbReference>
<dbReference type="Gene3D" id="3.20.20.190">
    <property type="entry name" value="Phosphatidylinositol (PI) phosphodiesterase"/>
    <property type="match status" value="1"/>
</dbReference>
<dbReference type="InterPro" id="IPR017946">
    <property type="entry name" value="PLC-like_Pdiesterase_TIM-brl"/>
</dbReference>
<sequence>MATCVTRMGWRASGAMSKSSSIYPRILPSAPAFLSVPNSIIIHTQKRSLFVLPYGLDVGLVGITAYFMTKLRRPEPSNVVSVFGPEPGSKESEENPDKVVRCIAHRGAGLDAPENTLEAFKYCVSHDCNMVELDVRTSKDGKLVLLHDQGLQRLTGSSISNVHIMDWDSIKNIDVGLTHPNRAQFKEVHLCLLDDALDYLLQNKVKVIIDVKGDNQQVINGILQAFASRPDLYKSAAVTCFNPFVLYQIRKRDPDIVGALSYRPYCFSSMDFDAEQGAYNPRYGDNLVVHSALRAVDALHALVWRWCARWCSVSAVLLHKDIVSPNEIFYWRSLGVRCAGWCVNRPLEKLYWRGVLKAPYLANTLLGEPEVEKTRDKDTDYDRAGPLIDKLLEPERRMSSGQN</sequence>
<dbReference type="SUPFAM" id="SSF51695">
    <property type="entry name" value="PLC-like phosphodiesterases"/>
    <property type="match status" value="1"/>
</dbReference>
<dbReference type="PANTHER" id="PTHR46320:SF1">
    <property type="entry name" value="GLYCEROPHOSPHODIESTER PHOSPHODIESTERASE 1"/>
    <property type="match status" value="1"/>
</dbReference>
<dbReference type="PANTHER" id="PTHR46320">
    <property type="entry name" value="GLYCEROPHOSPHODIESTER PHOSPHODIESTERASE 1"/>
    <property type="match status" value="1"/>
</dbReference>
<dbReference type="Proteomes" id="UP000494106">
    <property type="component" value="Unassembled WGS sequence"/>
</dbReference>
<dbReference type="EMBL" id="CADEBC010000088">
    <property type="protein sequence ID" value="CAB3222480.1"/>
    <property type="molecule type" value="Genomic_DNA"/>
</dbReference>
<organism evidence="3 4">
    <name type="scientific">Arctia plantaginis</name>
    <name type="common">Wood tiger moth</name>
    <name type="synonym">Phalaena plantaginis</name>
    <dbReference type="NCBI Taxonomy" id="874455"/>
    <lineage>
        <taxon>Eukaryota</taxon>
        <taxon>Metazoa</taxon>
        <taxon>Ecdysozoa</taxon>
        <taxon>Arthropoda</taxon>
        <taxon>Hexapoda</taxon>
        <taxon>Insecta</taxon>
        <taxon>Pterygota</taxon>
        <taxon>Neoptera</taxon>
        <taxon>Endopterygota</taxon>
        <taxon>Lepidoptera</taxon>
        <taxon>Glossata</taxon>
        <taxon>Ditrysia</taxon>
        <taxon>Noctuoidea</taxon>
        <taxon>Erebidae</taxon>
        <taxon>Arctiinae</taxon>
        <taxon>Arctia</taxon>
    </lineage>
</organism>
<name>A0A8S0YRU4_ARCPL</name>
<dbReference type="Pfam" id="PF03009">
    <property type="entry name" value="GDPD"/>
    <property type="match status" value="1"/>
</dbReference>
<evidence type="ECO:0000259" key="2">
    <source>
        <dbReference type="PROSITE" id="PS51704"/>
    </source>
</evidence>
<dbReference type="GO" id="GO:0006580">
    <property type="term" value="P:ethanolamine metabolic process"/>
    <property type="evidence" value="ECO:0007669"/>
    <property type="project" value="TreeGrafter"/>
</dbReference>
<gene>
    <name evidence="3" type="ORF">APLA_LOCUS1098</name>
</gene>
<keyword evidence="4" id="KW-1185">Reference proteome</keyword>
<dbReference type="InterPro" id="IPR030395">
    <property type="entry name" value="GP_PDE_dom"/>
</dbReference>
<evidence type="ECO:0000313" key="3">
    <source>
        <dbReference type="EMBL" id="CAB3222480.1"/>
    </source>
</evidence>
<proteinExistence type="predicted"/>
<protein>
    <recommendedName>
        <fullName evidence="2">GP-PDE domain-containing protein</fullName>
    </recommendedName>
</protein>
<keyword evidence="1" id="KW-0812">Transmembrane</keyword>
<keyword evidence="1" id="KW-0472">Membrane</keyword>
<feature type="domain" description="GP-PDE" evidence="2">
    <location>
        <begin position="100"/>
        <end position="353"/>
    </location>
</feature>
<comment type="caution">
    <text evidence="3">The sequence shown here is derived from an EMBL/GenBank/DDBJ whole genome shotgun (WGS) entry which is preliminary data.</text>
</comment>
<dbReference type="GO" id="GO:0006644">
    <property type="term" value="P:phospholipid metabolic process"/>
    <property type="evidence" value="ECO:0007669"/>
    <property type="project" value="TreeGrafter"/>
</dbReference>
<dbReference type="GO" id="GO:0005886">
    <property type="term" value="C:plasma membrane"/>
    <property type="evidence" value="ECO:0007669"/>
    <property type="project" value="TreeGrafter"/>
</dbReference>
<dbReference type="GO" id="GO:0070291">
    <property type="term" value="P:N-acylethanolamine metabolic process"/>
    <property type="evidence" value="ECO:0007669"/>
    <property type="project" value="TreeGrafter"/>
</dbReference>
<dbReference type="GO" id="GO:0008889">
    <property type="term" value="F:glycerophosphodiester phosphodiesterase activity"/>
    <property type="evidence" value="ECO:0007669"/>
    <property type="project" value="TreeGrafter"/>
</dbReference>
<dbReference type="OrthoDB" id="197419at2759"/>